<dbReference type="EMBL" id="CP113520">
    <property type="protein sequence ID" value="WAJ30972.1"/>
    <property type="molecule type" value="Genomic_DNA"/>
</dbReference>
<keyword evidence="2" id="KW-1185">Reference proteome</keyword>
<evidence type="ECO:0000313" key="2">
    <source>
        <dbReference type="Proteomes" id="UP001163223"/>
    </source>
</evidence>
<name>A0ACD4NWG1_9HYPH</name>
<organism evidence="1 2">
    <name type="scientific">Antarcticirhabdus aurantiaca</name>
    <dbReference type="NCBI Taxonomy" id="2606717"/>
    <lineage>
        <taxon>Bacteria</taxon>
        <taxon>Pseudomonadati</taxon>
        <taxon>Pseudomonadota</taxon>
        <taxon>Alphaproteobacteria</taxon>
        <taxon>Hyphomicrobiales</taxon>
        <taxon>Aurantimonadaceae</taxon>
        <taxon>Antarcticirhabdus</taxon>
    </lineage>
</organism>
<accession>A0ACD4NWG1</accession>
<keyword evidence="1" id="KW-0456">Lyase</keyword>
<evidence type="ECO:0000313" key="1">
    <source>
        <dbReference type="EMBL" id="WAJ30972.1"/>
    </source>
</evidence>
<proteinExistence type="predicted"/>
<dbReference type="Proteomes" id="UP001163223">
    <property type="component" value="Chromosome"/>
</dbReference>
<sequence>MRPLRWLFAVAGSAFSWMAPALADDAVRTGNGFNYYVQEAAPDRHRRTSGGVERFVLKAGDCAWRWNDRLSEDCEEHRERVEVRSLTEDRVGEVVCYRFDLMLPADYPEMSPKQLLGQWHNGRDNTFRNRYERGVFEVGISYQGRLTHRVRVPFQKGRWNSFVYRFSWTRIGSAEVWLDGRKVANFQDVRLLPGRTKSVYFKYGIYRSDMDDYRGAAPTQSASYRNVARFTGLKCRGI</sequence>
<protein>
    <submittedName>
        <fullName evidence="1">Heparin lyase I family protein</fullName>
    </submittedName>
</protein>
<reference evidence="1" key="1">
    <citation type="submission" date="2022-11" db="EMBL/GenBank/DDBJ databases">
        <title>beta-Carotene-producing bacterium, Jeongeuplla avenae sp. nov., alleviates the salt stress of Arabidopsis seedlings.</title>
        <authorList>
            <person name="Jiang L."/>
            <person name="Lee J."/>
        </authorList>
    </citation>
    <scope>NUCLEOTIDE SEQUENCE</scope>
    <source>
        <strain evidence="1">DY_R2A_6</strain>
    </source>
</reference>
<gene>
    <name evidence="1" type="ORF">OXU80_12525</name>
</gene>